<evidence type="ECO:0000256" key="1">
    <source>
        <dbReference type="ARBA" id="ARBA00004429"/>
    </source>
</evidence>
<dbReference type="Pfam" id="PF00873">
    <property type="entry name" value="ACR_tran"/>
    <property type="match status" value="1"/>
</dbReference>
<feature type="transmembrane region" description="Helical" evidence="9">
    <location>
        <begin position="533"/>
        <end position="551"/>
    </location>
</feature>
<feature type="transmembrane region" description="Helical" evidence="9">
    <location>
        <begin position="867"/>
        <end position="886"/>
    </location>
</feature>
<comment type="caution">
    <text evidence="9">Lacks conserved residue(s) required for the propagation of feature annotation.</text>
</comment>
<evidence type="ECO:0000256" key="4">
    <source>
        <dbReference type="ARBA" id="ARBA00022475"/>
    </source>
</evidence>
<dbReference type="SUPFAM" id="SSF82693">
    <property type="entry name" value="Multidrug efflux transporter AcrB pore domain, PN1, PN2, PC1 and PC2 subdomains"/>
    <property type="match status" value="3"/>
</dbReference>
<dbReference type="NCBIfam" id="NF000282">
    <property type="entry name" value="RND_permease_1"/>
    <property type="match status" value="1"/>
</dbReference>
<evidence type="ECO:0000313" key="10">
    <source>
        <dbReference type="EMBL" id="SOY40993.1"/>
    </source>
</evidence>
<dbReference type="GO" id="GO:0042910">
    <property type="term" value="F:xenobiotic transmembrane transporter activity"/>
    <property type="evidence" value="ECO:0007669"/>
    <property type="project" value="TreeGrafter"/>
</dbReference>
<feature type="transmembrane region" description="Helical" evidence="9">
    <location>
        <begin position="465"/>
        <end position="488"/>
    </location>
</feature>
<dbReference type="InterPro" id="IPR027463">
    <property type="entry name" value="AcrB_DN_DC_subdom"/>
</dbReference>
<dbReference type="SUPFAM" id="SSF82866">
    <property type="entry name" value="Multidrug efflux transporter AcrB transmembrane domain"/>
    <property type="match status" value="2"/>
</dbReference>
<dbReference type="InterPro" id="IPR004764">
    <property type="entry name" value="MdtF-like"/>
</dbReference>
<feature type="transmembrane region" description="Helical" evidence="9">
    <location>
        <begin position="1002"/>
        <end position="1025"/>
    </location>
</feature>
<comment type="similarity">
    <text evidence="2 9">Belongs to the resistance-nodulation-cell division (RND) (TC 2.A.6) family.</text>
</comment>
<comment type="subcellular location">
    <subcellularLocation>
        <location evidence="1 9">Cell inner membrane</location>
        <topology evidence="1 9">Multi-pass membrane protein</topology>
    </subcellularLocation>
</comment>
<proteinExistence type="inferred from homology"/>
<dbReference type="Gene3D" id="3.30.70.1320">
    <property type="entry name" value="Multidrug efflux transporter AcrB pore domain like"/>
    <property type="match status" value="1"/>
</dbReference>
<evidence type="ECO:0000256" key="9">
    <source>
        <dbReference type="RuleBase" id="RU364070"/>
    </source>
</evidence>
<evidence type="ECO:0000256" key="3">
    <source>
        <dbReference type="ARBA" id="ARBA00022448"/>
    </source>
</evidence>
<feature type="transmembrane region" description="Helical" evidence="9">
    <location>
        <begin position="391"/>
        <end position="412"/>
    </location>
</feature>
<feature type="transmembrane region" description="Helical" evidence="9">
    <location>
        <begin position="893"/>
        <end position="913"/>
    </location>
</feature>
<evidence type="ECO:0000256" key="8">
    <source>
        <dbReference type="ARBA" id="ARBA00023136"/>
    </source>
</evidence>
<reference evidence="10 11" key="1">
    <citation type="submission" date="2018-01" db="EMBL/GenBank/DDBJ databases">
        <authorList>
            <person name="Clerissi C."/>
        </authorList>
    </citation>
    <scope>NUCLEOTIDE SEQUENCE [LARGE SCALE GENOMIC DNA]</scope>
    <source>
        <strain evidence="10">Cupriavidus sp. LMG 19464</strain>
    </source>
</reference>
<feature type="transmembrane region" description="Helical" evidence="9">
    <location>
        <begin position="437"/>
        <end position="459"/>
    </location>
</feature>
<dbReference type="GO" id="GO:0005886">
    <property type="term" value="C:plasma membrane"/>
    <property type="evidence" value="ECO:0007669"/>
    <property type="project" value="UniProtKB-SubCell"/>
</dbReference>
<dbReference type="Gene3D" id="1.20.1640.10">
    <property type="entry name" value="Multidrug efflux transporter AcrB transmembrane domain"/>
    <property type="match status" value="2"/>
</dbReference>
<evidence type="ECO:0000256" key="7">
    <source>
        <dbReference type="ARBA" id="ARBA00022989"/>
    </source>
</evidence>
<dbReference type="PRINTS" id="PR00702">
    <property type="entry name" value="ACRIFLAVINRP"/>
</dbReference>
<keyword evidence="3 9" id="KW-0813">Transport</keyword>
<dbReference type="RefSeq" id="WP_116355115.1">
    <property type="nucleotide sequence ID" value="NZ_LT976853.1"/>
</dbReference>
<protein>
    <recommendedName>
        <fullName evidence="9">Efflux pump membrane transporter</fullName>
    </recommendedName>
</protein>
<feature type="transmembrane region" description="Helical" evidence="9">
    <location>
        <begin position="971"/>
        <end position="990"/>
    </location>
</feature>
<evidence type="ECO:0000256" key="6">
    <source>
        <dbReference type="ARBA" id="ARBA00022692"/>
    </source>
</evidence>
<feature type="transmembrane region" description="Helical" evidence="9">
    <location>
        <begin position="365"/>
        <end position="385"/>
    </location>
</feature>
<dbReference type="Gene3D" id="3.30.70.1440">
    <property type="entry name" value="Multidrug efflux transporter AcrB pore domain"/>
    <property type="match status" value="1"/>
</dbReference>
<dbReference type="Gene3D" id="3.30.70.1430">
    <property type="entry name" value="Multidrug efflux transporter AcrB pore domain"/>
    <property type="match status" value="2"/>
</dbReference>
<dbReference type="EMBL" id="OFSQ01000001">
    <property type="protein sequence ID" value="SOY40993.1"/>
    <property type="molecule type" value="Genomic_DNA"/>
</dbReference>
<dbReference type="SUPFAM" id="SSF82714">
    <property type="entry name" value="Multidrug efflux transporter AcrB TolC docking domain, DN and DC subdomains"/>
    <property type="match status" value="2"/>
</dbReference>
<name>A0A975WQK9_9BURK</name>
<feature type="transmembrane region" description="Helical" evidence="9">
    <location>
        <begin position="919"/>
        <end position="940"/>
    </location>
</feature>
<dbReference type="GO" id="GO:0009636">
    <property type="term" value="P:response to toxic substance"/>
    <property type="evidence" value="ECO:0007669"/>
    <property type="project" value="UniProtKB-ARBA"/>
</dbReference>
<dbReference type="OrthoDB" id="8969577at2"/>
<evidence type="ECO:0000256" key="2">
    <source>
        <dbReference type="ARBA" id="ARBA00010942"/>
    </source>
</evidence>
<dbReference type="Proteomes" id="UP000256780">
    <property type="component" value="Chromosome CBM2587_a"/>
</dbReference>
<feature type="transmembrane region" description="Helical" evidence="9">
    <location>
        <begin position="339"/>
        <end position="358"/>
    </location>
</feature>
<accession>A0A975WQK9</accession>
<keyword evidence="5 9" id="KW-0997">Cell inner membrane</keyword>
<keyword evidence="6 9" id="KW-0812">Transmembrane</keyword>
<comment type="caution">
    <text evidence="10">The sequence shown here is derived from an EMBL/GenBank/DDBJ whole genome shotgun (WGS) entry which is preliminary data.</text>
</comment>
<dbReference type="PANTHER" id="PTHR32063:SF10">
    <property type="entry name" value="EFFLUX PUMP MEMBRANE TRANSPORTER"/>
    <property type="match status" value="1"/>
</dbReference>
<sequence>MASFFLKRPAFAWVLAILTVVAGLLALNRIPIAQYPAVAPPTVIIYADYPGASARTVEDRVTAVLEQQMHGIPGLLYLDSSSEGGTATVTLGFRQGTDPQLAQVNVRNRVAQAEPLLPEAVRRGGVYVDQASSSAFMYVSLVSNSGQLDETALGDFAAGSVLPLLRRLPGIGKAEPYGAEYALRIWFDPDKLHAFNLTTAEVEAAIRARNGNVTPGQLGGAPAVPGQPFQAIVRPPAPMSDAQAFGRIVVRAATDGSAVLLRDVARVELAASDYRYGSTLNTRNAASIGLKLADGANVLQTSRTVRAALDAASKGFPGDVRYEISYDGATFVQASISRVVLTLIEATVLVFLILYLFLGNLRATLIPCIVVPVSLLGTVACLYALGLSLNVITLFGVVLAIGILVDDAIVVVENVERIMRSDGVGAMQAAARSMREVSGALVAVTLVLCAVFVPMAFFGSAVGVIYRHFAVTLAVSIAFSLFFALTLAPAMCASLLRHSAAPARGPLAWFDARFAAFTARYAGWVQALQRRRLRWLAVYLALTLACGYGLWKMPSGFLPEEDTGEIVVDVELPAGSTQADTRRLVAGLEQWMRDQHYPVHSSFAVLGWSSGGSGEQRASLFIGLTDWKQRGREHTAQAVLARLSAGLETWPGRGAAQLFAYNSSALPELGSIGGLDMRLVARQPVGREALFAARDKLIERARQDPVLGEVRSTTGQPVPALDLSIDYRKAEAFGVDAEAVHHTLSATLGSRYIDEVAREGRVRRVILQADAPFRMQPDQLARVHVRNAQGAMVSLAAFASLEWGQGEVTLERFDGFSSVRINAEVAPGYTTGAAMARLAALVRELGPEFDVRWTGRAYEQEQTGTQAPWLFALSLLFIFLCLVALYESWTLPLAVIAIVPTGLMGAAAAIWLRGMPNDVYFKVGVVVIMGLAAKNAILIVEYAEQLRRGAAGAMDAVEAATRAARQRLRPVVMTSLAFVLGVVPLAISTGPGAGAQQAVGTGVLGGMLGATVLGTLAVPLLYAAIARRLPRAQPSPELVEPAAERAAAPSTE</sequence>
<keyword evidence="4" id="KW-1003">Cell membrane</keyword>
<organism evidence="10 11">
    <name type="scientific">Cupriavidus taiwanensis</name>
    <dbReference type="NCBI Taxonomy" id="164546"/>
    <lineage>
        <taxon>Bacteria</taxon>
        <taxon>Pseudomonadati</taxon>
        <taxon>Pseudomonadota</taxon>
        <taxon>Betaproteobacteria</taxon>
        <taxon>Burkholderiales</taxon>
        <taxon>Burkholderiaceae</taxon>
        <taxon>Cupriavidus</taxon>
    </lineage>
</organism>
<dbReference type="AlphaFoldDB" id="A0A975WQK9"/>
<keyword evidence="7 9" id="KW-1133">Transmembrane helix</keyword>
<evidence type="ECO:0000256" key="5">
    <source>
        <dbReference type="ARBA" id="ARBA00022519"/>
    </source>
</evidence>
<dbReference type="FunFam" id="1.20.1640.10:FF:000001">
    <property type="entry name" value="Efflux pump membrane transporter"/>
    <property type="match status" value="1"/>
</dbReference>
<dbReference type="Gene3D" id="3.30.2090.10">
    <property type="entry name" value="Multidrug efflux transporter AcrB TolC docking domain, DN and DC subdomains"/>
    <property type="match status" value="2"/>
</dbReference>
<dbReference type="PANTHER" id="PTHR32063">
    <property type="match status" value="1"/>
</dbReference>
<dbReference type="InterPro" id="IPR001036">
    <property type="entry name" value="Acrflvin-R"/>
</dbReference>
<dbReference type="NCBIfam" id="TIGR00915">
    <property type="entry name" value="2A0602"/>
    <property type="match status" value="1"/>
</dbReference>
<gene>
    <name evidence="10" type="primary">acrD</name>
    <name evidence="10" type="ORF">CBM2587_A10097</name>
</gene>
<dbReference type="FunFam" id="3.30.70.1430:FF:000001">
    <property type="entry name" value="Efflux pump membrane transporter"/>
    <property type="match status" value="1"/>
</dbReference>
<evidence type="ECO:0000313" key="11">
    <source>
        <dbReference type="Proteomes" id="UP000256780"/>
    </source>
</evidence>
<dbReference type="GO" id="GO:0015562">
    <property type="term" value="F:efflux transmembrane transporter activity"/>
    <property type="evidence" value="ECO:0007669"/>
    <property type="project" value="InterPro"/>
</dbReference>
<keyword evidence="8 9" id="KW-0472">Membrane</keyword>